<dbReference type="CDD" id="cd02146">
    <property type="entry name" value="NfsA-like"/>
    <property type="match status" value="1"/>
</dbReference>
<gene>
    <name evidence="7" type="ORF">FHS31_000333</name>
</gene>
<dbReference type="EMBL" id="JAAOZC010000001">
    <property type="protein sequence ID" value="NIJ06751.1"/>
    <property type="molecule type" value="Genomic_DNA"/>
</dbReference>
<dbReference type="SUPFAM" id="SSF55469">
    <property type="entry name" value="FMN-dependent nitroreductase-like"/>
    <property type="match status" value="1"/>
</dbReference>
<evidence type="ECO:0000256" key="4">
    <source>
        <dbReference type="ARBA" id="ARBA00023002"/>
    </source>
</evidence>
<evidence type="ECO:0000259" key="6">
    <source>
        <dbReference type="Pfam" id="PF00881"/>
    </source>
</evidence>
<dbReference type="InterPro" id="IPR000415">
    <property type="entry name" value="Nitroreductase-like"/>
</dbReference>
<keyword evidence="8" id="KW-1185">Reference proteome</keyword>
<evidence type="ECO:0000313" key="8">
    <source>
        <dbReference type="Proteomes" id="UP000727456"/>
    </source>
</evidence>
<evidence type="ECO:0000256" key="1">
    <source>
        <dbReference type="ARBA" id="ARBA00008366"/>
    </source>
</evidence>
<organism evidence="7 8">
    <name type="scientific">Sphingomonas vulcanisoli</name>
    <dbReference type="NCBI Taxonomy" id="1658060"/>
    <lineage>
        <taxon>Bacteria</taxon>
        <taxon>Pseudomonadati</taxon>
        <taxon>Pseudomonadota</taxon>
        <taxon>Alphaproteobacteria</taxon>
        <taxon>Sphingomonadales</taxon>
        <taxon>Sphingomonadaceae</taxon>
        <taxon>Sphingomonas</taxon>
    </lineage>
</organism>
<comment type="similarity">
    <text evidence="1 5">Belongs to the flavin oxidoreductase frp family.</text>
</comment>
<comment type="caution">
    <text evidence="7">The sequence shown here is derived from an EMBL/GenBank/DDBJ whole genome shotgun (WGS) entry which is preliminary data.</text>
</comment>
<name>A0ABX0TMJ7_9SPHN</name>
<dbReference type="PANTHER" id="PTHR43425">
    <property type="entry name" value="OXYGEN-INSENSITIVE NADPH NITROREDUCTASE"/>
    <property type="match status" value="1"/>
</dbReference>
<evidence type="ECO:0000256" key="3">
    <source>
        <dbReference type="ARBA" id="ARBA00022643"/>
    </source>
</evidence>
<sequence length="282" mass="30761">MPQAAQRTSTSDDLRTYRLTDRYRGPFDLPVDWNDTLDTLVRHRSVRAYLPNALPFGTIELLVAAAQSAASSSNLQPWSVVAVEDPERKARLAVHAGNQKHLEQAPLLLIWLIDLHRLETIGQQRGVSTNALAFLETFLLGAVDTSLAAQNAVVAAESLGLGTVYVGGIRNRPLEVAAELDLPPHVFALFGLAVGVPDPAAPASVKPRLPQDAVLSRETYGNRAFEEPTAAYDAHMQAFQREQNLRQRAWSAQATERVAGPESMSGRDALRAQLEILGFALK</sequence>
<evidence type="ECO:0000313" key="7">
    <source>
        <dbReference type="EMBL" id="NIJ06751.1"/>
    </source>
</evidence>
<dbReference type="Gene3D" id="3.40.109.10">
    <property type="entry name" value="NADH Oxidase"/>
    <property type="match status" value="1"/>
</dbReference>
<keyword evidence="3 5" id="KW-0288">FMN</keyword>
<proteinExistence type="inferred from homology"/>
<keyword evidence="5" id="KW-0521">NADP</keyword>
<feature type="domain" description="Nitroreductase" evidence="6">
    <location>
        <begin position="42"/>
        <end position="195"/>
    </location>
</feature>
<evidence type="ECO:0000256" key="2">
    <source>
        <dbReference type="ARBA" id="ARBA00022630"/>
    </source>
</evidence>
<dbReference type="PANTHER" id="PTHR43425:SF2">
    <property type="entry name" value="OXYGEN-INSENSITIVE NADPH NITROREDUCTASE"/>
    <property type="match status" value="1"/>
</dbReference>
<keyword evidence="4 5" id="KW-0560">Oxidoreductase</keyword>
<dbReference type="InterPro" id="IPR016446">
    <property type="entry name" value="Flavin_OxRdtase_Frp"/>
</dbReference>
<keyword evidence="2 5" id="KW-0285">Flavoprotein</keyword>
<accession>A0ABX0TMJ7</accession>
<dbReference type="PIRSF" id="PIRSF005426">
    <property type="entry name" value="Frp"/>
    <property type="match status" value="1"/>
</dbReference>
<dbReference type="Pfam" id="PF00881">
    <property type="entry name" value="Nitroreductase"/>
    <property type="match status" value="1"/>
</dbReference>
<dbReference type="RefSeq" id="WP_167071385.1">
    <property type="nucleotide sequence ID" value="NZ_JAAOZC010000001.1"/>
</dbReference>
<dbReference type="Proteomes" id="UP000727456">
    <property type="component" value="Unassembled WGS sequence"/>
</dbReference>
<reference evidence="7 8" key="1">
    <citation type="submission" date="2020-03" db="EMBL/GenBank/DDBJ databases">
        <title>Genomic Encyclopedia of Type Strains, Phase III (KMG-III): the genomes of soil and plant-associated and newly described type strains.</title>
        <authorList>
            <person name="Whitman W."/>
        </authorList>
    </citation>
    <scope>NUCLEOTIDE SEQUENCE [LARGE SCALE GENOMIC DNA]</scope>
    <source>
        <strain evidence="7 8">CECT 8804</strain>
    </source>
</reference>
<dbReference type="InterPro" id="IPR029479">
    <property type="entry name" value="Nitroreductase"/>
</dbReference>
<evidence type="ECO:0000256" key="5">
    <source>
        <dbReference type="PIRNR" id="PIRNR005426"/>
    </source>
</evidence>
<protein>
    <submittedName>
        <fullName evidence="7">Nitroreductase</fullName>
    </submittedName>
</protein>